<proteinExistence type="predicted"/>
<evidence type="ECO:0000313" key="3">
    <source>
        <dbReference type="Proteomes" id="UP000770661"/>
    </source>
</evidence>
<keyword evidence="2" id="KW-0808">Transferase</keyword>
<feature type="compositionally biased region" description="Polar residues" evidence="1">
    <location>
        <begin position="7"/>
        <end position="16"/>
    </location>
</feature>
<keyword evidence="2" id="KW-0548">Nucleotidyltransferase</keyword>
<sequence>MPHFQQGHWTGSQRSLNHPDRKAVVTSKDLEKRFEMASGPVILASLAEKGSRQTLRWTQDFLEREEAAYLFRGTLSDLATFENGRQPPGEHFKPFFFNKPGGRPGFCFPRCNAPKILGYGGLPGPDNQPDHGTLRTHRRGITPVGNSCVELGLKIKTTKTKAVHFGSQTPRSPLKLQDTNINWVNSFPYLGIWLDSQLTFKKHVAATKERAKSRIRILRIMTGFQEGTNYDVLRTFYVQAIRSLIDYGAPCLSLTSATQASALETVQNEALRIMAGESRWTRTNILHLETNTPPIRTRLTALTISHFTKFFRHA</sequence>
<name>A0A8J4XWV4_CHIOP</name>
<comment type="caution">
    <text evidence="2">The sequence shown here is derived from an EMBL/GenBank/DDBJ whole genome shotgun (WGS) entry which is preliminary data.</text>
</comment>
<organism evidence="2 3">
    <name type="scientific">Chionoecetes opilio</name>
    <name type="common">Atlantic snow crab</name>
    <name type="synonym">Cancer opilio</name>
    <dbReference type="NCBI Taxonomy" id="41210"/>
    <lineage>
        <taxon>Eukaryota</taxon>
        <taxon>Metazoa</taxon>
        <taxon>Ecdysozoa</taxon>
        <taxon>Arthropoda</taxon>
        <taxon>Crustacea</taxon>
        <taxon>Multicrustacea</taxon>
        <taxon>Malacostraca</taxon>
        <taxon>Eumalacostraca</taxon>
        <taxon>Eucarida</taxon>
        <taxon>Decapoda</taxon>
        <taxon>Pleocyemata</taxon>
        <taxon>Brachyura</taxon>
        <taxon>Eubrachyura</taxon>
        <taxon>Majoidea</taxon>
        <taxon>Majidae</taxon>
        <taxon>Chionoecetes</taxon>
    </lineage>
</organism>
<dbReference type="EMBL" id="JACEEZ010020722">
    <property type="protein sequence ID" value="KAG0714204.1"/>
    <property type="molecule type" value="Genomic_DNA"/>
</dbReference>
<accession>A0A8J4XWV4</accession>
<protein>
    <submittedName>
        <fullName evidence="2">Putative RNA-directed DNA polymerase from transposon BS</fullName>
    </submittedName>
</protein>
<evidence type="ECO:0000313" key="2">
    <source>
        <dbReference type="EMBL" id="KAG0714204.1"/>
    </source>
</evidence>
<dbReference type="AlphaFoldDB" id="A0A8J4XWV4"/>
<gene>
    <name evidence="2" type="primary">RTase_1</name>
    <name evidence="2" type="ORF">GWK47_014562</name>
</gene>
<keyword evidence="2" id="KW-0695">RNA-directed DNA polymerase</keyword>
<dbReference type="Proteomes" id="UP000770661">
    <property type="component" value="Unassembled WGS sequence"/>
</dbReference>
<dbReference type="OrthoDB" id="6776168at2759"/>
<evidence type="ECO:0000256" key="1">
    <source>
        <dbReference type="SAM" id="MobiDB-lite"/>
    </source>
</evidence>
<feature type="region of interest" description="Disordered" evidence="1">
    <location>
        <begin position="1"/>
        <end position="21"/>
    </location>
</feature>
<reference evidence="2" key="1">
    <citation type="submission" date="2020-07" db="EMBL/GenBank/DDBJ databases">
        <title>The High-quality genome of the commercially important snow crab, Chionoecetes opilio.</title>
        <authorList>
            <person name="Jeong J.-H."/>
            <person name="Ryu S."/>
        </authorList>
    </citation>
    <scope>NUCLEOTIDE SEQUENCE</scope>
    <source>
        <strain evidence="2">MADBK_172401_WGS</strain>
        <tissue evidence="2">Digestive gland</tissue>
    </source>
</reference>
<dbReference type="GO" id="GO:0003964">
    <property type="term" value="F:RNA-directed DNA polymerase activity"/>
    <property type="evidence" value="ECO:0007669"/>
    <property type="project" value="UniProtKB-KW"/>
</dbReference>
<keyword evidence="3" id="KW-1185">Reference proteome</keyword>